<dbReference type="PANTHER" id="PTHR24061:SF599">
    <property type="entry name" value="G-PROTEIN COUPLED RECEPTORS FAMILY 3 PROFILE DOMAIN-CONTAINING PROTEIN"/>
    <property type="match status" value="1"/>
</dbReference>
<protein>
    <recommendedName>
        <fullName evidence="13">G-protein coupled receptors family 3 profile domain-containing protein</fullName>
    </recommendedName>
</protein>
<evidence type="ECO:0000256" key="3">
    <source>
        <dbReference type="ARBA" id="ARBA00022475"/>
    </source>
</evidence>
<feature type="domain" description="G-protein coupled receptors family 3 profile" evidence="13">
    <location>
        <begin position="553"/>
        <end position="817"/>
    </location>
</feature>
<feature type="transmembrane region" description="Helical" evidence="12">
    <location>
        <begin position="94"/>
        <end position="116"/>
    </location>
</feature>
<dbReference type="AlphaFoldDB" id="A0A670K9M1"/>
<dbReference type="Pfam" id="PF00003">
    <property type="entry name" value="7tm_3"/>
    <property type="match status" value="1"/>
</dbReference>
<evidence type="ECO:0000256" key="8">
    <source>
        <dbReference type="ARBA" id="ARBA00023136"/>
    </source>
</evidence>
<organism evidence="14 15">
    <name type="scientific">Podarcis muralis</name>
    <name type="common">Wall lizard</name>
    <name type="synonym">Lacerta muralis</name>
    <dbReference type="NCBI Taxonomy" id="64176"/>
    <lineage>
        <taxon>Eukaryota</taxon>
        <taxon>Metazoa</taxon>
        <taxon>Chordata</taxon>
        <taxon>Craniata</taxon>
        <taxon>Vertebrata</taxon>
        <taxon>Euteleostomi</taxon>
        <taxon>Lepidosauria</taxon>
        <taxon>Squamata</taxon>
        <taxon>Bifurcata</taxon>
        <taxon>Unidentata</taxon>
        <taxon>Episquamata</taxon>
        <taxon>Laterata</taxon>
        <taxon>Lacertibaenia</taxon>
        <taxon>Lacertidae</taxon>
        <taxon>Podarcis</taxon>
    </lineage>
</organism>
<dbReference type="PRINTS" id="PR00248">
    <property type="entry name" value="GPCRMGR"/>
</dbReference>
<dbReference type="PROSITE" id="PS50259">
    <property type="entry name" value="G_PROTEIN_RECEP_F3_4"/>
    <property type="match status" value="1"/>
</dbReference>
<dbReference type="InterPro" id="IPR028082">
    <property type="entry name" value="Peripla_BP_I"/>
</dbReference>
<accession>A0A670K9M1</accession>
<feature type="transmembrane region" description="Helical" evidence="12">
    <location>
        <begin position="552"/>
        <end position="576"/>
    </location>
</feature>
<reference evidence="14" key="2">
    <citation type="submission" date="2025-08" db="UniProtKB">
        <authorList>
            <consortium name="Ensembl"/>
        </authorList>
    </citation>
    <scope>IDENTIFICATION</scope>
</reference>
<evidence type="ECO:0000256" key="2">
    <source>
        <dbReference type="ARBA" id="ARBA00007242"/>
    </source>
</evidence>
<dbReference type="InterPro" id="IPR011500">
    <property type="entry name" value="GPCR_3_9-Cys_dom"/>
</dbReference>
<dbReference type="OMA" id="FERVWIM"/>
<keyword evidence="3" id="KW-1003">Cell membrane</keyword>
<feature type="transmembrane region" description="Helical" evidence="12">
    <location>
        <begin position="747"/>
        <end position="767"/>
    </location>
</feature>
<feature type="transmembrane region" description="Helical" evidence="12">
    <location>
        <begin position="591"/>
        <end position="611"/>
    </location>
</feature>
<dbReference type="FunFam" id="2.10.50.30:FF:000002">
    <property type="entry name" value="Vomeronasal 2 receptor, h1"/>
    <property type="match status" value="1"/>
</dbReference>
<evidence type="ECO:0000256" key="9">
    <source>
        <dbReference type="ARBA" id="ARBA00023170"/>
    </source>
</evidence>
<feature type="transmembrane region" description="Helical" evidence="12">
    <location>
        <begin position="623"/>
        <end position="647"/>
    </location>
</feature>
<evidence type="ECO:0000256" key="12">
    <source>
        <dbReference type="SAM" id="Phobius"/>
    </source>
</evidence>
<feature type="transmembrane region" description="Helical" evidence="12">
    <location>
        <begin position="659"/>
        <end position="684"/>
    </location>
</feature>
<dbReference type="Proteomes" id="UP000472272">
    <property type="component" value="Chromosome 13"/>
</dbReference>
<reference evidence="14 15" key="1">
    <citation type="journal article" date="2019" name="Proc. Natl. Acad. Sci. U.S.A.">
        <title>Regulatory changes in pterin and carotenoid genes underlie balanced color polymorphisms in the wall lizard.</title>
        <authorList>
            <person name="Andrade P."/>
            <person name="Pinho C."/>
            <person name="Perez I de Lanuza G."/>
            <person name="Afonso S."/>
            <person name="Brejcha J."/>
            <person name="Rubin C.J."/>
            <person name="Wallerman O."/>
            <person name="Pereira P."/>
            <person name="Sabatino S.J."/>
            <person name="Bellati A."/>
            <person name="Pellitteri-Rosa D."/>
            <person name="Bosakova Z."/>
            <person name="Bunikis I."/>
            <person name="Carretero M.A."/>
            <person name="Feiner N."/>
            <person name="Marsik P."/>
            <person name="Pauperio F."/>
            <person name="Salvi D."/>
            <person name="Soler L."/>
            <person name="While G.M."/>
            <person name="Uller T."/>
            <person name="Font E."/>
            <person name="Andersson L."/>
            <person name="Carneiro M."/>
        </authorList>
    </citation>
    <scope>NUCLEOTIDE SEQUENCE</scope>
</reference>
<dbReference type="Gene3D" id="2.10.50.30">
    <property type="entry name" value="GPCR, family 3, nine cysteines domain"/>
    <property type="match status" value="1"/>
</dbReference>
<keyword evidence="8 12" id="KW-0472">Membrane</keyword>
<reference evidence="14" key="3">
    <citation type="submission" date="2025-09" db="UniProtKB">
        <authorList>
            <consortium name="Ensembl"/>
        </authorList>
    </citation>
    <scope>IDENTIFICATION</scope>
</reference>
<dbReference type="SUPFAM" id="SSF53822">
    <property type="entry name" value="Periplasmic binding protein-like I"/>
    <property type="match status" value="1"/>
</dbReference>
<keyword evidence="4 12" id="KW-0812">Transmembrane</keyword>
<dbReference type="Pfam" id="PF01094">
    <property type="entry name" value="ANF_receptor"/>
    <property type="match status" value="1"/>
</dbReference>
<keyword evidence="10" id="KW-0325">Glycoprotein</keyword>
<evidence type="ECO:0000256" key="4">
    <source>
        <dbReference type="ARBA" id="ARBA00022692"/>
    </source>
</evidence>
<dbReference type="Ensembl" id="ENSPMRT00000033412.1">
    <property type="protein sequence ID" value="ENSPMRP00000031497.1"/>
    <property type="gene ID" value="ENSPMRG00000020404.1"/>
</dbReference>
<dbReference type="FunFam" id="3.40.50.2300:FF:000024">
    <property type="entry name" value="Vomeronasal 2, receptor 73"/>
    <property type="match status" value="1"/>
</dbReference>
<dbReference type="InterPro" id="IPR038550">
    <property type="entry name" value="GPCR_3_9-Cys_sf"/>
</dbReference>
<dbReference type="Pfam" id="PF07562">
    <property type="entry name" value="NCD3G"/>
    <property type="match status" value="1"/>
</dbReference>
<dbReference type="InterPro" id="IPR017979">
    <property type="entry name" value="GPCR_3_CS"/>
</dbReference>
<dbReference type="InterPro" id="IPR000068">
    <property type="entry name" value="GPCR_3_Ca_sens_rcpt-rel"/>
</dbReference>
<comment type="subcellular location">
    <subcellularLocation>
        <location evidence="1">Cell membrane</location>
        <topology evidence="1">Multi-pass membrane protein</topology>
    </subcellularLocation>
</comment>
<name>A0A670K9M1_PODMU</name>
<dbReference type="InterPro" id="IPR000337">
    <property type="entry name" value="GPCR_3"/>
</dbReference>
<evidence type="ECO:0000259" key="13">
    <source>
        <dbReference type="PROSITE" id="PS50259"/>
    </source>
</evidence>
<dbReference type="InterPro" id="IPR001828">
    <property type="entry name" value="ANF_lig-bd_rcpt"/>
</dbReference>
<dbReference type="PROSITE" id="PS00981">
    <property type="entry name" value="G_PROTEIN_RECEP_F3_3"/>
    <property type="match status" value="1"/>
</dbReference>
<feature type="transmembrane region" description="Helical" evidence="12">
    <location>
        <begin position="779"/>
        <end position="802"/>
    </location>
</feature>
<keyword evidence="6 12" id="KW-1133">Transmembrane helix</keyword>
<evidence type="ECO:0000256" key="7">
    <source>
        <dbReference type="ARBA" id="ARBA00023040"/>
    </source>
</evidence>
<evidence type="ECO:0000256" key="6">
    <source>
        <dbReference type="ARBA" id="ARBA00022989"/>
    </source>
</evidence>
<dbReference type="InterPro" id="IPR017978">
    <property type="entry name" value="GPCR_3_C"/>
</dbReference>
<keyword evidence="15" id="KW-1185">Reference proteome</keyword>
<dbReference type="Gene3D" id="3.40.50.2300">
    <property type="match status" value="2"/>
</dbReference>
<comment type="similarity">
    <text evidence="2">Belongs to the G-protein coupled receptor 3 family.</text>
</comment>
<evidence type="ECO:0000256" key="11">
    <source>
        <dbReference type="ARBA" id="ARBA00023224"/>
    </source>
</evidence>
<evidence type="ECO:0000313" key="15">
    <source>
        <dbReference type="Proteomes" id="UP000472272"/>
    </source>
</evidence>
<dbReference type="GO" id="GO:0004930">
    <property type="term" value="F:G protein-coupled receptor activity"/>
    <property type="evidence" value="ECO:0007669"/>
    <property type="project" value="UniProtKB-KW"/>
</dbReference>
<evidence type="ECO:0000256" key="1">
    <source>
        <dbReference type="ARBA" id="ARBA00004651"/>
    </source>
</evidence>
<evidence type="ECO:0000256" key="10">
    <source>
        <dbReference type="ARBA" id="ARBA00023180"/>
    </source>
</evidence>
<dbReference type="CDD" id="cd15283">
    <property type="entry name" value="7tmC_V2R_pheromone"/>
    <property type="match status" value="1"/>
</dbReference>
<dbReference type="PRINTS" id="PR01535">
    <property type="entry name" value="VOMERONASL2R"/>
</dbReference>
<keyword evidence="7" id="KW-0297">G-protein coupled receptor</keyword>
<sequence>MVIYGPDMYLKPFAHNKKCILSKTKSKNYQHILSLVFAVNEINKNLKTLLNVSLGFHIYDSYLNARMIHQNTLKLLSSQKTIVPNFKCFKQKNMIAVIGGLSFEISFYMTTLLGIYKIPQIAYCVNAPEMDDKSQLPPFYRMVPNEEYQYAGIVKLLLHFQWTWVGILTMENDNGEKFLQTLIPMLLKHGICTALNEKIPATTHAVETLSSFDSILDKASYLSNSEVNVLIVNAETGVMTYLTWVMLIYAMLKDIKVTSISKVWITTAQWDFSADVMHRAFDIQVFHGSLSLAIHSNEDLGFRKFLQVLHAKMTKDNDFLRIFWQQAFNCSFPDSKEEEMRSVTCTGEEKLNSLPGTLFEISMTGQSYSIYNAVHAIAHSLQKMYSTRQKHRAMLDRSRLDLPEVQPWQLHSLLRSTSFNNGAGDTVSLNENGELAAGFDIINWVTFPNQSFSRVKVGEMDPYTTQGQTFTINEGAILPTAKCNDNCLPGYSRKKKEGKPFCCYDCVPCPDGKISDQKDMDNCFQCPKDQFPNRNRDQCLPKRPNFLSFTEALGICSVFFSLSSSFITALVLGIFIKHKNTPIVKANNRELTYCQLVSLLLCFLCALLFIGRPNAVTCYLRQISFAIIFSVAVSTILAKTITVVVAFMATKPGSRMRKWVGKGLANIVLLGCSFIQTNICAVWLSTTPPFPDLDMDSIAEEIIVECNEGSITMFYCVLGYLGFLASISFTVAFLARKLPDSFNEAKFITFSMLVFCSVWLSFVPAYLSTKGKYTVAVEIFSILASSAGLLGCIFAPKCYIIILRPSLNSREHCSELTMRKRSYGGSSMKMENNLLTS</sequence>
<feature type="transmembrane region" description="Helical" evidence="12">
    <location>
        <begin position="712"/>
        <end position="735"/>
    </location>
</feature>
<keyword evidence="9" id="KW-0675">Receptor</keyword>
<dbReference type="GeneTree" id="ENSGT00950000182788"/>
<evidence type="ECO:0000313" key="14">
    <source>
        <dbReference type="Ensembl" id="ENSPMRP00000031497.1"/>
    </source>
</evidence>
<proteinExistence type="inferred from homology"/>
<dbReference type="PANTHER" id="PTHR24061">
    <property type="entry name" value="CALCIUM-SENSING RECEPTOR-RELATED"/>
    <property type="match status" value="1"/>
</dbReference>
<keyword evidence="5" id="KW-0732">Signal</keyword>
<dbReference type="GO" id="GO:0005886">
    <property type="term" value="C:plasma membrane"/>
    <property type="evidence" value="ECO:0007669"/>
    <property type="project" value="UniProtKB-SubCell"/>
</dbReference>
<dbReference type="InterPro" id="IPR004073">
    <property type="entry name" value="GPCR_3_vmron_rcpt_2"/>
</dbReference>
<evidence type="ECO:0000256" key="5">
    <source>
        <dbReference type="ARBA" id="ARBA00022729"/>
    </source>
</evidence>
<keyword evidence="11" id="KW-0807">Transducer</keyword>